<evidence type="ECO:0000313" key="1">
    <source>
        <dbReference type="Proteomes" id="UP000887566"/>
    </source>
</evidence>
<keyword evidence="1" id="KW-1185">Reference proteome</keyword>
<protein>
    <submittedName>
        <fullName evidence="2">Uncharacterized protein</fullName>
    </submittedName>
</protein>
<dbReference type="Proteomes" id="UP000887566">
    <property type="component" value="Unplaced"/>
</dbReference>
<accession>A0A914UKW3</accession>
<proteinExistence type="predicted"/>
<dbReference type="WBParaSite" id="PSAMB.scaffold10759size3855.g33587.t1">
    <property type="protein sequence ID" value="PSAMB.scaffold10759size3855.g33587.t1"/>
    <property type="gene ID" value="PSAMB.scaffold10759size3855.g33587"/>
</dbReference>
<evidence type="ECO:0000313" key="2">
    <source>
        <dbReference type="WBParaSite" id="PSAMB.scaffold10759size3855.g33587.t1"/>
    </source>
</evidence>
<sequence>MDLGCVAVVKHRNVLPAGGGRSETPLAPPAVRSLALSLAAAAALRCHRYLFMSERTNAGPTDGNIADATAASSPMSARNRRCPSRITTIYPLVQMPTHIIGKDDSGRAGNMPVDLRAAACNCRPFVSGEPLCPPAHRQSLRADDAGSARQTF</sequence>
<reference evidence="2" key="1">
    <citation type="submission" date="2022-11" db="UniProtKB">
        <authorList>
            <consortium name="WormBaseParasite"/>
        </authorList>
    </citation>
    <scope>IDENTIFICATION</scope>
</reference>
<dbReference type="AlphaFoldDB" id="A0A914UKW3"/>
<organism evidence="1 2">
    <name type="scientific">Plectus sambesii</name>
    <dbReference type="NCBI Taxonomy" id="2011161"/>
    <lineage>
        <taxon>Eukaryota</taxon>
        <taxon>Metazoa</taxon>
        <taxon>Ecdysozoa</taxon>
        <taxon>Nematoda</taxon>
        <taxon>Chromadorea</taxon>
        <taxon>Plectida</taxon>
        <taxon>Plectina</taxon>
        <taxon>Plectoidea</taxon>
        <taxon>Plectidae</taxon>
        <taxon>Plectus</taxon>
    </lineage>
</organism>
<name>A0A914UKW3_9BILA</name>